<accession>A0ABR3J1I9</accession>
<dbReference type="EMBL" id="JASNQZ010000012">
    <property type="protein sequence ID" value="KAL0949458.1"/>
    <property type="molecule type" value="Genomic_DNA"/>
</dbReference>
<dbReference type="PANTHER" id="PTHR28083:SF1">
    <property type="entry name" value="GOOD FOR FULL DBP5 ACTIVITY PROTEIN 2"/>
    <property type="match status" value="1"/>
</dbReference>
<dbReference type="Pfam" id="PF21762">
    <property type="entry name" value="DEDDh_C"/>
    <property type="match status" value="1"/>
</dbReference>
<evidence type="ECO:0000313" key="4">
    <source>
        <dbReference type="Proteomes" id="UP001556367"/>
    </source>
</evidence>
<keyword evidence="4" id="KW-1185">Reference proteome</keyword>
<dbReference type="InterPro" id="IPR012337">
    <property type="entry name" value="RNaseH-like_sf"/>
</dbReference>
<feature type="domain" description="Gfd2/YDR514C-like C-terminal" evidence="2">
    <location>
        <begin position="163"/>
        <end position="348"/>
    </location>
</feature>
<comment type="caution">
    <text evidence="3">The sequence shown here is derived from an EMBL/GenBank/DDBJ whole genome shotgun (WGS) entry which is preliminary data.</text>
</comment>
<organism evidence="3 4">
    <name type="scientific">Hohenbuehelia grisea</name>
    <dbReference type="NCBI Taxonomy" id="104357"/>
    <lineage>
        <taxon>Eukaryota</taxon>
        <taxon>Fungi</taxon>
        <taxon>Dikarya</taxon>
        <taxon>Basidiomycota</taxon>
        <taxon>Agaricomycotina</taxon>
        <taxon>Agaricomycetes</taxon>
        <taxon>Agaricomycetidae</taxon>
        <taxon>Agaricales</taxon>
        <taxon>Pleurotineae</taxon>
        <taxon>Pleurotaceae</taxon>
        <taxon>Hohenbuehelia</taxon>
    </lineage>
</organism>
<dbReference type="PANTHER" id="PTHR28083">
    <property type="entry name" value="GOOD FOR FULL DBP5 ACTIVITY PROTEIN 2"/>
    <property type="match status" value="1"/>
</dbReference>
<evidence type="ECO:0000256" key="1">
    <source>
        <dbReference type="SAM" id="MobiDB-lite"/>
    </source>
</evidence>
<dbReference type="Proteomes" id="UP001556367">
    <property type="component" value="Unassembled WGS sequence"/>
</dbReference>
<protein>
    <recommendedName>
        <fullName evidence="2">Gfd2/YDR514C-like C-terminal domain-containing protein</fullName>
    </recommendedName>
</protein>
<evidence type="ECO:0000259" key="2">
    <source>
        <dbReference type="Pfam" id="PF21762"/>
    </source>
</evidence>
<evidence type="ECO:0000313" key="3">
    <source>
        <dbReference type="EMBL" id="KAL0949458.1"/>
    </source>
</evidence>
<dbReference type="SUPFAM" id="SSF53098">
    <property type="entry name" value="Ribonuclease H-like"/>
    <property type="match status" value="1"/>
</dbReference>
<gene>
    <name evidence="3" type="ORF">HGRIS_009512</name>
</gene>
<dbReference type="Gene3D" id="3.30.420.10">
    <property type="entry name" value="Ribonuclease H-like superfamily/Ribonuclease H"/>
    <property type="match status" value="1"/>
</dbReference>
<proteinExistence type="predicted"/>
<reference evidence="4" key="1">
    <citation type="submission" date="2024-06" db="EMBL/GenBank/DDBJ databases">
        <title>Multi-omics analyses provide insights into the biosynthesis of the anticancer antibiotic pleurotin in Hohenbuehelia grisea.</title>
        <authorList>
            <person name="Weaver J.A."/>
            <person name="Alberti F."/>
        </authorList>
    </citation>
    <scope>NUCLEOTIDE SEQUENCE [LARGE SCALE GENOMIC DNA]</scope>
    <source>
        <strain evidence="4">T-177</strain>
    </source>
</reference>
<dbReference type="InterPro" id="IPR048519">
    <property type="entry name" value="Gfd2/YDR514C-like_C"/>
</dbReference>
<sequence>MKKTPVLTGYYRWTDVFYCWTDVLHPDDVSPLKAFLAHDSITHPEHPLCKEGSKRVEFYIGTLSNGDMRLMMSSAQIDYARYWLHAMGYTKKIIPLPYSDCLVTQSELRFISTITFAAGYELKKAPARIEKSGKGAKSMSPGLGMRRDMFETVRTLWRAQSGTWCAIDIEEWEWEHDVVTEFGYSFIRWENGTEVTQTGHFIVDKHQTYSNGKWVPDNRRNFSFGTSEILSGMDFRKRIHNLIADLGQRGPVYLVLHDHSQDIKTLLDAKTKPKIEAPLNGMTHILPKSPPASGLFLVDSSDIFGALEGEGTHRKSLERICRSLQIPTEYLHNAGNDAHYTLLALQSMATGEQVDMQRERRWPNRTGPTICYGTTNLKVKFHPWEEDSDYSDEEGLFPPMGTWDPVTGELKREE</sequence>
<feature type="region of interest" description="Disordered" evidence="1">
    <location>
        <begin position="388"/>
        <end position="414"/>
    </location>
</feature>
<dbReference type="InterPro" id="IPR040151">
    <property type="entry name" value="Gfd2/YDR514C-like"/>
</dbReference>
<dbReference type="InterPro" id="IPR036397">
    <property type="entry name" value="RNaseH_sf"/>
</dbReference>
<name>A0ABR3J1I9_9AGAR</name>